<keyword evidence="3" id="KW-0949">S-adenosyl-L-methionine</keyword>
<accession>A0A9Q3PNM4</accession>
<evidence type="ECO:0000259" key="5">
    <source>
        <dbReference type="Pfam" id="PF00891"/>
    </source>
</evidence>
<dbReference type="PANTHER" id="PTHR43712">
    <property type="entry name" value="PUTATIVE (AFU_ORTHOLOGUE AFUA_4G14580)-RELATED"/>
    <property type="match status" value="1"/>
</dbReference>
<dbReference type="GO" id="GO:0008171">
    <property type="term" value="F:O-methyltransferase activity"/>
    <property type="evidence" value="ECO:0007669"/>
    <property type="project" value="InterPro"/>
</dbReference>
<dbReference type="InterPro" id="IPR016461">
    <property type="entry name" value="COMT-like"/>
</dbReference>
<dbReference type="SUPFAM" id="SSF53335">
    <property type="entry name" value="S-adenosyl-L-methionine-dependent methyltransferases"/>
    <property type="match status" value="1"/>
</dbReference>
<gene>
    <name evidence="6" type="ORF">O181_108084</name>
</gene>
<comment type="caution">
    <text evidence="6">The sequence shown here is derived from an EMBL/GenBank/DDBJ whole genome shotgun (WGS) entry which is preliminary data.</text>
</comment>
<organism evidence="6 7">
    <name type="scientific">Austropuccinia psidii MF-1</name>
    <dbReference type="NCBI Taxonomy" id="1389203"/>
    <lineage>
        <taxon>Eukaryota</taxon>
        <taxon>Fungi</taxon>
        <taxon>Dikarya</taxon>
        <taxon>Basidiomycota</taxon>
        <taxon>Pucciniomycotina</taxon>
        <taxon>Pucciniomycetes</taxon>
        <taxon>Pucciniales</taxon>
        <taxon>Sphaerophragmiaceae</taxon>
        <taxon>Austropuccinia</taxon>
    </lineage>
</organism>
<dbReference type="SUPFAM" id="SSF46785">
    <property type="entry name" value="Winged helix' DNA-binding domain"/>
    <property type="match status" value="1"/>
</dbReference>
<dbReference type="Gene3D" id="3.40.50.150">
    <property type="entry name" value="Vaccinia Virus protein VP39"/>
    <property type="match status" value="1"/>
</dbReference>
<keyword evidence="1" id="KW-0489">Methyltransferase</keyword>
<dbReference type="Proteomes" id="UP000765509">
    <property type="component" value="Unassembled WGS sequence"/>
</dbReference>
<dbReference type="PIRSF" id="PIRSF005739">
    <property type="entry name" value="O-mtase"/>
    <property type="match status" value="1"/>
</dbReference>
<sequence>MLDIVVEAKIADLLYSLDPDSSRGGVHINVLSDKTGIDSDKLSHILRFLAVRNVFCEISENHWANNRLSFPLRSDSTNSVLNYLGHSRDNIAVPALLELPKLLLEKKDKVGADEDYRKSAWARHYRDKGDFFEHLFDPKGGWEAERFGKAMLEVTKATATGPSQYKAFDWKSLPPKGTLIDVGGGIGIVSYALAAYLPQWKMVVQDRPVMVQHGKENYEKRGSTVDIEFEAHDFFEPQPAHRIQAADVYFLRHILHDWPAQECIKILTLLRQAAKPSTFLLICETRLDPPVADKDSVILANGGMAASTPHNLDLTMMITSNAKERSTKEYAELFERSGWQLESTVPLMTMVDKYIFKAVPKPNRTD</sequence>
<feature type="active site" description="Proton acceptor" evidence="4">
    <location>
        <position position="256"/>
    </location>
</feature>
<dbReference type="InterPro" id="IPR036388">
    <property type="entry name" value="WH-like_DNA-bd_sf"/>
</dbReference>
<dbReference type="AlphaFoldDB" id="A0A9Q3PNM4"/>
<reference evidence="6" key="1">
    <citation type="submission" date="2021-03" db="EMBL/GenBank/DDBJ databases">
        <title>Draft genome sequence of rust myrtle Austropuccinia psidii MF-1, a brazilian biotype.</title>
        <authorList>
            <person name="Quecine M.C."/>
            <person name="Pachon D.M.R."/>
            <person name="Bonatelli M.L."/>
            <person name="Correr F.H."/>
            <person name="Franceschini L.M."/>
            <person name="Leite T.F."/>
            <person name="Margarido G.R.A."/>
            <person name="Almeida C.A."/>
            <person name="Ferrarezi J.A."/>
            <person name="Labate C.A."/>
        </authorList>
    </citation>
    <scope>NUCLEOTIDE SEQUENCE</scope>
    <source>
        <strain evidence="6">MF-1</strain>
    </source>
</reference>
<dbReference type="PROSITE" id="PS51683">
    <property type="entry name" value="SAM_OMT_II"/>
    <property type="match status" value="1"/>
</dbReference>
<evidence type="ECO:0000313" key="7">
    <source>
        <dbReference type="Proteomes" id="UP000765509"/>
    </source>
</evidence>
<dbReference type="Pfam" id="PF00891">
    <property type="entry name" value="Methyltransf_2"/>
    <property type="match status" value="1"/>
</dbReference>
<dbReference type="EMBL" id="AVOT02082506">
    <property type="protein sequence ID" value="MBW0568369.1"/>
    <property type="molecule type" value="Genomic_DNA"/>
</dbReference>
<keyword evidence="2" id="KW-0808">Transferase</keyword>
<dbReference type="InterPro" id="IPR001077">
    <property type="entry name" value="COMT_C"/>
</dbReference>
<name>A0A9Q3PNM4_9BASI</name>
<dbReference type="InterPro" id="IPR036390">
    <property type="entry name" value="WH_DNA-bd_sf"/>
</dbReference>
<evidence type="ECO:0000256" key="4">
    <source>
        <dbReference type="PIRSR" id="PIRSR005739-1"/>
    </source>
</evidence>
<evidence type="ECO:0000256" key="1">
    <source>
        <dbReference type="ARBA" id="ARBA00022603"/>
    </source>
</evidence>
<evidence type="ECO:0000256" key="2">
    <source>
        <dbReference type="ARBA" id="ARBA00022679"/>
    </source>
</evidence>
<feature type="domain" description="O-methyltransferase C-terminal" evidence="5">
    <location>
        <begin position="165"/>
        <end position="340"/>
    </location>
</feature>
<dbReference type="InterPro" id="IPR029063">
    <property type="entry name" value="SAM-dependent_MTases_sf"/>
</dbReference>
<keyword evidence="7" id="KW-1185">Reference proteome</keyword>
<protein>
    <recommendedName>
        <fullName evidence="5">O-methyltransferase C-terminal domain-containing protein</fullName>
    </recommendedName>
</protein>
<dbReference type="Gene3D" id="1.10.10.10">
    <property type="entry name" value="Winged helix-like DNA-binding domain superfamily/Winged helix DNA-binding domain"/>
    <property type="match status" value="1"/>
</dbReference>
<dbReference type="PANTHER" id="PTHR43712:SF2">
    <property type="entry name" value="O-METHYLTRANSFERASE CICE"/>
    <property type="match status" value="1"/>
</dbReference>
<evidence type="ECO:0000256" key="3">
    <source>
        <dbReference type="ARBA" id="ARBA00022691"/>
    </source>
</evidence>
<proteinExistence type="predicted"/>
<evidence type="ECO:0000313" key="6">
    <source>
        <dbReference type="EMBL" id="MBW0568369.1"/>
    </source>
</evidence>
<dbReference type="GO" id="GO:0032259">
    <property type="term" value="P:methylation"/>
    <property type="evidence" value="ECO:0007669"/>
    <property type="project" value="UniProtKB-KW"/>
</dbReference>
<dbReference type="OrthoDB" id="2410195at2759"/>